<protein>
    <submittedName>
        <fullName evidence="2">Uncharacterized protein</fullName>
    </submittedName>
</protein>
<sequence>MPAPGEVAEYGRFPETFVGSAGHRHPVAVEPLNHGVHHPEAPWTSALPPGEVADQVGRLLADVLGSGAEPLDEAARELAAALAREVAAGFRDLVRVHVAAEPGGSPLDGELHLLGRDLGGRTLRLSVAPAPSGPPPDGRWPDPRRARDGEIAPAGIRTEAEYRQAALAVRADCAAALLGEFVWLTNNDRMDMRAWAEPLGLDVDLAAVDTTDAAVRAWWPRSELREWSLAEEWWGEDDEDAEPEPRRLDEETLAAVLAEFEEHNMAQARSGAWAMGEIGDYDVDDDPQPSFPGDRLVGFLGRDLVATVTARVADGSDGARPLAYGIGLPFDAAGEDDGVRACLLLVGSAAVGVIAIDATA</sequence>
<evidence type="ECO:0000313" key="2">
    <source>
        <dbReference type="EMBL" id="MFC7331214.1"/>
    </source>
</evidence>
<dbReference type="EMBL" id="JBHTBH010000017">
    <property type="protein sequence ID" value="MFC7331214.1"/>
    <property type="molecule type" value="Genomic_DNA"/>
</dbReference>
<dbReference type="RefSeq" id="WP_379873915.1">
    <property type="nucleotide sequence ID" value="NZ_JBHTBH010000017.1"/>
</dbReference>
<evidence type="ECO:0000256" key="1">
    <source>
        <dbReference type="SAM" id="MobiDB-lite"/>
    </source>
</evidence>
<proteinExistence type="predicted"/>
<comment type="caution">
    <text evidence="2">The sequence shown here is derived from an EMBL/GenBank/DDBJ whole genome shotgun (WGS) entry which is preliminary data.</text>
</comment>
<accession>A0ABW2KMN7</accession>
<feature type="region of interest" description="Disordered" evidence="1">
    <location>
        <begin position="126"/>
        <end position="150"/>
    </location>
</feature>
<feature type="compositionally biased region" description="Basic and acidic residues" evidence="1">
    <location>
        <begin position="139"/>
        <end position="150"/>
    </location>
</feature>
<organism evidence="2 3">
    <name type="scientific">Marinactinospora rubrisoli</name>
    <dbReference type="NCBI Taxonomy" id="2715399"/>
    <lineage>
        <taxon>Bacteria</taxon>
        <taxon>Bacillati</taxon>
        <taxon>Actinomycetota</taxon>
        <taxon>Actinomycetes</taxon>
        <taxon>Streptosporangiales</taxon>
        <taxon>Nocardiopsidaceae</taxon>
        <taxon>Marinactinospora</taxon>
    </lineage>
</organism>
<keyword evidence="3" id="KW-1185">Reference proteome</keyword>
<name>A0ABW2KMN7_9ACTN</name>
<gene>
    <name evidence="2" type="ORF">ACFQRF_26085</name>
</gene>
<evidence type="ECO:0000313" key="3">
    <source>
        <dbReference type="Proteomes" id="UP001596540"/>
    </source>
</evidence>
<dbReference type="Proteomes" id="UP001596540">
    <property type="component" value="Unassembled WGS sequence"/>
</dbReference>
<reference evidence="3" key="1">
    <citation type="journal article" date="2019" name="Int. J. Syst. Evol. Microbiol.">
        <title>The Global Catalogue of Microorganisms (GCM) 10K type strain sequencing project: providing services to taxonomists for standard genome sequencing and annotation.</title>
        <authorList>
            <consortium name="The Broad Institute Genomics Platform"/>
            <consortium name="The Broad Institute Genome Sequencing Center for Infectious Disease"/>
            <person name="Wu L."/>
            <person name="Ma J."/>
        </authorList>
    </citation>
    <scope>NUCLEOTIDE SEQUENCE [LARGE SCALE GENOMIC DNA]</scope>
    <source>
        <strain evidence="3">CGMCC 4.7382</strain>
    </source>
</reference>